<dbReference type="EMBL" id="OD006004">
    <property type="protein sequence ID" value="CAD7412428.1"/>
    <property type="molecule type" value="Genomic_DNA"/>
</dbReference>
<gene>
    <name evidence="1" type="ORF">TPSB3V08_LOCUS8413</name>
</gene>
<accession>A0A7R9H8A1</accession>
<name>A0A7R9H8A1_TIMPO</name>
<protein>
    <submittedName>
        <fullName evidence="1">Uncharacterized protein</fullName>
    </submittedName>
</protein>
<reference evidence="1" key="1">
    <citation type="submission" date="2020-11" db="EMBL/GenBank/DDBJ databases">
        <authorList>
            <person name="Tran Van P."/>
        </authorList>
    </citation>
    <scope>NUCLEOTIDE SEQUENCE</scope>
</reference>
<evidence type="ECO:0000313" key="1">
    <source>
        <dbReference type="EMBL" id="CAD7412428.1"/>
    </source>
</evidence>
<dbReference type="AlphaFoldDB" id="A0A7R9H8A1"/>
<proteinExistence type="predicted"/>
<organism evidence="1">
    <name type="scientific">Timema poppense</name>
    <name type="common">Walking stick</name>
    <dbReference type="NCBI Taxonomy" id="170557"/>
    <lineage>
        <taxon>Eukaryota</taxon>
        <taxon>Metazoa</taxon>
        <taxon>Ecdysozoa</taxon>
        <taxon>Arthropoda</taxon>
        <taxon>Hexapoda</taxon>
        <taxon>Insecta</taxon>
        <taxon>Pterygota</taxon>
        <taxon>Neoptera</taxon>
        <taxon>Polyneoptera</taxon>
        <taxon>Phasmatodea</taxon>
        <taxon>Timematodea</taxon>
        <taxon>Timematoidea</taxon>
        <taxon>Timematidae</taxon>
        <taxon>Timema</taxon>
    </lineage>
</organism>
<sequence>MSTNGVVAPPVTSPRVWLVLIRADSTLAAEWEVDVPRGACLTLRRVMWACGGRWQSAWSNLKDDTHARLSREGRRPCGIQREPIIFLVILIIRRRIMGIVYSSLAGGCVNSEPY</sequence>